<dbReference type="InterPro" id="IPR025286">
    <property type="entry name" value="MOFRL_assoc_dom"/>
</dbReference>
<dbReference type="Pfam" id="PF13660">
    <property type="entry name" value="DUF4147"/>
    <property type="match status" value="1"/>
</dbReference>
<feature type="domain" description="MOFRL" evidence="2">
    <location>
        <begin position="458"/>
        <end position="537"/>
    </location>
</feature>
<dbReference type="EMBL" id="KQ435762">
    <property type="protein sequence ID" value="KOX75433.1"/>
    <property type="molecule type" value="Genomic_DNA"/>
</dbReference>
<dbReference type="Proteomes" id="UP000053105">
    <property type="component" value="Unassembled WGS sequence"/>
</dbReference>
<dbReference type="PANTHER" id="PTHR12227">
    <property type="entry name" value="GLYCERATE KINASE"/>
    <property type="match status" value="1"/>
</dbReference>
<keyword evidence="5" id="KW-1185">Reference proteome</keyword>
<gene>
    <name evidence="4" type="ORF">WN51_12177</name>
</gene>
<sequence>MAKPVKLRKPRKRKARYVDPVVEEERAKRVAVVQAKRQKVIDRIRLSLENRRKDKILIQNARLNKEERERQKAIRDGQKIGSEKIMLQIRNDLSQIIETGIRCVYTSVILPEKIKYDGRSILSIKGVKYRLQRNLHIIGWGKEAVTMSSAFERIVGKQLRKGWVVVPRKSIFMMWSFPEAFPPLNSRISYVEAGTDGHADEKSVLATRRIVNYCKRLKKRDLLIVMLSQGIDDLLCLPRDTITLRDKLRVLNRLRAAKATPEEINTVRNKLSAIRGGDLARIAYPARVVTLITSDVSAEPMSELSGGPCMYDPKGEKALAILAKYGLLSRVSLSVRELVEETIPWAMAADKQLDANKKYKFVHEYVIACNADAMECMAVESYKLGMFPVKLNSTCFGDIREFAREYVKMASLMILAVEGKIDKLEMFQEMRDSPVCPLTDEKVQEIFPAKDHWGLGLCLLLGGRPTVNLCDEPGLGGPNQELALYFSLYWYLRTQQYPILREYTVWFLGGSSYGKDGNTPAAGAYGYKSLSTDVYPELEKAKSAFNAAHAKWWKLNEERRFRSKIADAYREMQELKSIRNKYVDILPERVLTENNTNLLFSSINDEDELLELKTGKSGIFTSYELSAFNVPAMEFVTGIERRFALIWNARFINRYRQRRVRSFNIAVALRSSRPACPMGSVPIPFNKASGMNLASSTTPSQRVIPRNMGKDLGWHKVGGSILANKQAITERIAGADSKNNALDSSPIVEIKMVTKFKAGKRLILTAPIALEEIFRNGNVTFRRQLGKESPIAVLSPTLHFLHFTFRHSYPSAVDATCSR</sequence>
<dbReference type="STRING" id="166423.A0A0M9A3W5"/>
<dbReference type="InterPro" id="IPR037035">
    <property type="entry name" value="GK-like_C_sf"/>
</dbReference>
<dbReference type="PANTHER" id="PTHR12227:SF0">
    <property type="entry name" value="GLYCERATE KINASE"/>
    <property type="match status" value="1"/>
</dbReference>
<proteinExistence type="inferred from homology"/>
<protein>
    <submittedName>
        <fullName evidence="4">Glycerate kinase</fullName>
    </submittedName>
</protein>
<dbReference type="InterPro" id="IPR039760">
    <property type="entry name" value="MOFRL_protein"/>
</dbReference>
<evidence type="ECO:0000313" key="5">
    <source>
        <dbReference type="Proteomes" id="UP000053105"/>
    </source>
</evidence>
<evidence type="ECO:0000313" key="4">
    <source>
        <dbReference type="EMBL" id="KOX75433.1"/>
    </source>
</evidence>
<keyword evidence="4" id="KW-0418">Kinase</keyword>
<evidence type="ECO:0000256" key="1">
    <source>
        <dbReference type="ARBA" id="ARBA00005393"/>
    </source>
</evidence>
<dbReference type="Gene3D" id="3.40.1480.10">
    <property type="entry name" value="MOFRL domain"/>
    <property type="match status" value="1"/>
</dbReference>
<name>A0A0M9A3W5_9HYME</name>
<dbReference type="Gene3D" id="3.40.50.10180">
    <property type="entry name" value="Glycerate kinase, MOFRL-like N-terminal domain"/>
    <property type="match status" value="1"/>
</dbReference>
<feature type="domain" description="MOFRL-associated" evidence="3">
    <location>
        <begin position="93"/>
        <end position="339"/>
    </location>
</feature>
<accession>A0A0M9A3W5</accession>
<organism evidence="4 5">
    <name type="scientific">Melipona quadrifasciata</name>
    <dbReference type="NCBI Taxonomy" id="166423"/>
    <lineage>
        <taxon>Eukaryota</taxon>
        <taxon>Metazoa</taxon>
        <taxon>Ecdysozoa</taxon>
        <taxon>Arthropoda</taxon>
        <taxon>Hexapoda</taxon>
        <taxon>Insecta</taxon>
        <taxon>Pterygota</taxon>
        <taxon>Neoptera</taxon>
        <taxon>Endopterygota</taxon>
        <taxon>Hymenoptera</taxon>
        <taxon>Apocrita</taxon>
        <taxon>Aculeata</taxon>
        <taxon>Apoidea</taxon>
        <taxon>Anthophila</taxon>
        <taxon>Apidae</taxon>
        <taxon>Melipona</taxon>
    </lineage>
</organism>
<dbReference type="AlphaFoldDB" id="A0A0M9A3W5"/>
<evidence type="ECO:0000259" key="2">
    <source>
        <dbReference type="Pfam" id="PF05161"/>
    </source>
</evidence>
<dbReference type="SUPFAM" id="SSF82544">
    <property type="entry name" value="GckA/TtuD-like"/>
    <property type="match status" value="1"/>
</dbReference>
<dbReference type="OrthoDB" id="44918at2759"/>
<evidence type="ECO:0000259" key="3">
    <source>
        <dbReference type="Pfam" id="PF13660"/>
    </source>
</evidence>
<comment type="similarity">
    <text evidence="1">Belongs to the glycerate kinase type-2 family.</text>
</comment>
<dbReference type="GO" id="GO:0008887">
    <property type="term" value="F:glycerate kinase activity"/>
    <property type="evidence" value="ECO:0007669"/>
    <property type="project" value="InterPro"/>
</dbReference>
<reference evidence="4 5" key="1">
    <citation type="submission" date="2015-07" db="EMBL/GenBank/DDBJ databases">
        <title>The genome of Melipona quadrifasciata.</title>
        <authorList>
            <person name="Pan H."/>
            <person name="Kapheim K."/>
        </authorList>
    </citation>
    <scope>NUCLEOTIDE SEQUENCE [LARGE SCALE GENOMIC DNA]</scope>
    <source>
        <strain evidence="4">0111107301</strain>
        <tissue evidence="4">Whole body</tissue>
    </source>
</reference>
<dbReference type="InterPro" id="IPR038614">
    <property type="entry name" value="GK_N_sf"/>
</dbReference>
<dbReference type="Pfam" id="PF05161">
    <property type="entry name" value="MOFRL"/>
    <property type="match status" value="1"/>
</dbReference>
<keyword evidence="4" id="KW-0808">Transferase</keyword>
<dbReference type="GO" id="GO:0005737">
    <property type="term" value="C:cytoplasm"/>
    <property type="evidence" value="ECO:0007669"/>
    <property type="project" value="TreeGrafter"/>
</dbReference>
<dbReference type="InterPro" id="IPR007835">
    <property type="entry name" value="MOFRL"/>
</dbReference>